<dbReference type="InterPro" id="IPR050678">
    <property type="entry name" value="DNA_Partitioning_ATPase"/>
</dbReference>
<sequence>MRIRPENRLSGKLSVRPAAVSYSQSTGHKVNLLYHLIKKKREMKKETLLVAFSTQKGGAGKTTLTVLMASYLYYVKGMDVAVIDCDYPQYSIKDMRERDMRNIERNAHLRKTAFEQFARLKKKMYPIVESRPEKAVEKAKDFLAMETPPDIIFFDLPGTVNNSDVINTVATMDYVFCPIMADRVVAESSLNFATVVNDTLLSTGRSNIKGLYLLWNMVDGREKTDLYDRYEKVAGELGLNVMKTFLPDSKRFRRESAEDGERSVFRSTVMPPDRSLIRGSNIERLANEMLELINA</sequence>
<dbReference type="Gene3D" id="3.40.50.300">
    <property type="entry name" value="P-loop containing nucleotide triphosphate hydrolases"/>
    <property type="match status" value="1"/>
</dbReference>
<dbReference type="Proteomes" id="UP000070319">
    <property type="component" value="Unassembled WGS sequence"/>
</dbReference>
<gene>
    <name evidence="2" type="ORF">HMPREF2531_03185</name>
</gene>
<dbReference type="Pfam" id="PF01656">
    <property type="entry name" value="CbiA"/>
    <property type="match status" value="1"/>
</dbReference>
<dbReference type="SUPFAM" id="SSF52540">
    <property type="entry name" value="P-loop containing nucleoside triphosphate hydrolases"/>
    <property type="match status" value="1"/>
</dbReference>
<dbReference type="CDD" id="cd02042">
    <property type="entry name" value="ParAB_family"/>
    <property type="match status" value="1"/>
</dbReference>
<evidence type="ECO:0000313" key="2">
    <source>
        <dbReference type="EMBL" id="KXT46234.1"/>
    </source>
</evidence>
<evidence type="ECO:0000313" key="3">
    <source>
        <dbReference type="Proteomes" id="UP000070319"/>
    </source>
</evidence>
<proteinExistence type="predicted"/>
<dbReference type="EMBL" id="LTDF01000126">
    <property type="protein sequence ID" value="KXT46234.1"/>
    <property type="molecule type" value="Genomic_DNA"/>
</dbReference>
<comment type="caution">
    <text evidence="2">The sequence shown here is derived from an EMBL/GenBank/DDBJ whole genome shotgun (WGS) entry which is preliminary data.</text>
</comment>
<dbReference type="AlphaFoldDB" id="A0A139L452"/>
<reference evidence="2 3" key="1">
    <citation type="submission" date="2016-02" db="EMBL/GenBank/DDBJ databases">
        <authorList>
            <person name="Wen L."/>
            <person name="He K."/>
            <person name="Yang H."/>
        </authorList>
    </citation>
    <scope>NUCLEOTIDE SEQUENCE [LARGE SCALE GENOMIC DNA]</scope>
    <source>
        <strain evidence="2 3">KLE1704</strain>
    </source>
</reference>
<dbReference type="PANTHER" id="PTHR13696:SF52">
    <property type="entry name" value="PARA FAMILY PROTEIN CT_582"/>
    <property type="match status" value="1"/>
</dbReference>
<dbReference type="InterPro" id="IPR027417">
    <property type="entry name" value="P-loop_NTPase"/>
</dbReference>
<protein>
    <submittedName>
        <fullName evidence="2">Conjugative transposon protein TraA family protein</fullName>
    </submittedName>
</protein>
<organism evidence="2">
    <name type="scientific">Bacteroides intestinalis</name>
    <dbReference type="NCBI Taxonomy" id="329854"/>
    <lineage>
        <taxon>Bacteria</taxon>
        <taxon>Pseudomonadati</taxon>
        <taxon>Bacteroidota</taxon>
        <taxon>Bacteroidia</taxon>
        <taxon>Bacteroidales</taxon>
        <taxon>Bacteroidaceae</taxon>
        <taxon>Bacteroides</taxon>
    </lineage>
</organism>
<dbReference type="PATRIC" id="fig|329854.7.peg.3254"/>
<evidence type="ECO:0000259" key="1">
    <source>
        <dbReference type="Pfam" id="PF01656"/>
    </source>
</evidence>
<accession>A0A139L452</accession>
<dbReference type="InterPro" id="IPR002586">
    <property type="entry name" value="CobQ/CobB/MinD/ParA_Nub-bd_dom"/>
</dbReference>
<name>A0A139L452_9BACE</name>
<feature type="domain" description="CobQ/CobB/MinD/ParA nucleotide binding" evidence="1">
    <location>
        <begin position="51"/>
        <end position="258"/>
    </location>
</feature>
<dbReference type="PANTHER" id="PTHR13696">
    <property type="entry name" value="P-LOOP CONTAINING NUCLEOSIDE TRIPHOSPHATE HYDROLASE"/>
    <property type="match status" value="1"/>
</dbReference>